<geneLocation type="plasmid" evidence="6">
    <name>patcfbp7129a</name>
</geneLocation>
<dbReference type="RefSeq" id="WP_137006046.1">
    <property type="nucleotide sequence ID" value="NZ_CP039924.1"/>
</dbReference>
<dbReference type="InterPro" id="IPR039420">
    <property type="entry name" value="WalR-like"/>
</dbReference>
<proteinExistence type="predicted"/>
<dbReference type="GO" id="GO:0006355">
    <property type="term" value="P:regulation of DNA-templated transcription"/>
    <property type="evidence" value="ECO:0007669"/>
    <property type="project" value="InterPro"/>
</dbReference>
<dbReference type="CDD" id="cd06170">
    <property type="entry name" value="LuxR_C_like"/>
    <property type="match status" value="1"/>
</dbReference>
<dbReference type="Proteomes" id="UP000298649">
    <property type="component" value="Plasmid pAtCFBP7129a"/>
</dbReference>
<dbReference type="AlphaFoldDB" id="A0A4D7YV22"/>
<keyword evidence="5" id="KW-0614">Plasmid</keyword>
<evidence type="ECO:0000313" key="6">
    <source>
        <dbReference type="Proteomes" id="UP000298649"/>
    </source>
</evidence>
<dbReference type="PRINTS" id="PR00038">
    <property type="entry name" value="HTHLUXR"/>
</dbReference>
<sequence>MKLERFSDLVLRLTACAVDMAPADYRQRMVALLGEAVDFDSAWWGWSSFAGSQVNIVNCGRYRMPPEFEAAAKAVAPIDPFIRHGRNLAVFALTLTPRDAAVPEDYLGFTERFGIATMMNGHCRLDQSSAYNFFMSIYRGPERPVFEPQDAANFQIILRHLEQGLSLSVRTELRARAGRSGEAALFDDDAQIVCATPCFDALLEQEGLSRRQTASLLKHIVRQGGHRRGRNLVLEAETYKPGLTFVRVARLALWHRLSVQERRVAERLTAGASAQHIAEAFGVSPNTVRNQITSIYRKLEVTSRIELLQRLSGET</sequence>
<dbReference type="PROSITE" id="PS50043">
    <property type="entry name" value="HTH_LUXR_2"/>
    <property type="match status" value="1"/>
</dbReference>
<dbReference type="PANTHER" id="PTHR43214:SF41">
    <property type="entry name" value="NITRATE_NITRITE RESPONSE REGULATOR PROTEIN NARP"/>
    <property type="match status" value="1"/>
</dbReference>
<dbReference type="InterPro" id="IPR000792">
    <property type="entry name" value="Tscrpt_reg_LuxR_C"/>
</dbReference>
<keyword evidence="3" id="KW-0804">Transcription</keyword>
<evidence type="ECO:0000256" key="1">
    <source>
        <dbReference type="ARBA" id="ARBA00023015"/>
    </source>
</evidence>
<dbReference type="Gene3D" id="1.10.10.10">
    <property type="entry name" value="Winged helix-like DNA-binding domain superfamily/Winged helix DNA-binding domain"/>
    <property type="match status" value="1"/>
</dbReference>
<dbReference type="GO" id="GO:0003677">
    <property type="term" value="F:DNA binding"/>
    <property type="evidence" value="ECO:0007669"/>
    <property type="project" value="UniProtKB-KW"/>
</dbReference>
<dbReference type="InterPro" id="IPR016032">
    <property type="entry name" value="Sig_transdc_resp-reg_C-effctor"/>
</dbReference>
<dbReference type="SUPFAM" id="SSF46894">
    <property type="entry name" value="C-terminal effector domain of the bipartite response regulators"/>
    <property type="match status" value="1"/>
</dbReference>
<dbReference type="Pfam" id="PF00196">
    <property type="entry name" value="GerE"/>
    <property type="match status" value="1"/>
</dbReference>
<accession>A0A4D7YV22</accession>
<dbReference type="PANTHER" id="PTHR43214">
    <property type="entry name" value="TWO-COMPONENT RESPONSE REGULATOR"/>
    <property type="match status" value="1"/>
</dbReference>
<evidence type="ECO:0000256" key="2">
    <source>
        <dbReference type="ARBA" id="ARBA00023125"/>
    </source>
</evidence>
<dbReference type="PROSITE" id="PS00622">
    <property type="entry name" value="HTH_LUXR_1"/>
    <property type="match status" value="1"/>
</dbReference>
<feature type="domain" description="HTH luxR-type" evidence="4">
    <location>
        <begin position="250"/>
        <end position="315"/>
    </location>
</feature>
<keyword evidence="1" id="KW-0805">Transcription regulation</keyword>
<name>A0A4D7YV22_AGRTU</name>
<evidence type="ECO:0000256" key="3">
    <source>
        <dbReference type="ARBA" id="ARBA00023163"/>
    </source>
</evidence>
<dbReference type="SMART" id="SM00421">
    <property type="entry name" value="HTH_LUXR"/>
    <property type="match status" value="1"/>
</dbReference>
<organism evidence="5 6">
    <name type="scientific">Agrobacterium tumefaciens</name>
    <dbReference type="NCBI Taxonomy" id="358"/>
    <lineage>
        <taxon>Bacteria</taxon>
        <taxon>Pseudomonadati</taxon>
        <taxon>Pseudomonadota</taxon>
        <taxon>Alphaproteobacteria</taxon>
        <taxon>Hyphomicrobiales</taxon>
        <taxon>Rhizobiaceae</taxon>
        <taxon>Rhizobium/Agrobacterium group</taxon>
        <taxon>Agrobacterium</taxon>
        <taxon>Agrobacterium tumefaciens complex</taxon>
    </lineage>
</organism>
<keyword evidence="2" id="KW-0238">DNA-binding</keyword>
<evidence type="ECO:0000313" key="5">
    <source>
        <dbReference type="EMBL" id="QCL97686.1"/>
    </source>
</evidence>
<gene>
    <name evidence="5" type="ORF">CFBP7129_26000</name>
</gene>
<dbReference type="InterPro" id="IPR036388">
    <property type="entry name" value="WH-like_DNA-bd_sf"/>
</dbReference>
<dbReference type="EMBL" id="CP039924">
    <property type="protein sequence ID" value="QCL97686.1"/>
    <property type="molecule type" value="Genomic_DNA"/>
</dbReference>
<reference evidence="5 6" key="1">
    <citation type="submission" date="2019-04" db="EMBL/GenBank/DDBJ databases">
        <title>Complete genome sequence of Agrobacterium tumefaciens CFBP7129.</title>
        <authorList>
            <person name="Haryono M."/>
            <person name="Lin Y.-C."/>
            <person name="Lai E.-M."/>
            <person name="Kuo C.-H."/>
        </authorList>
    </citation>
    <scope>NUCLEOTIDE SEQUENCE [LARGE SCALE GENOMIC DNA]</scope>
    <source>
        <strain evidence="5 6">CFBP7129</strain>
        <plasmid evidence="6">patcfbp7129a</plasmid>
    </source>
</reference>
<protein>
    <submittedName>
        <fullName evidence="5">Helix-turn-helix transcriptional regulator</fullName>
    </submittedName>
</protein>
<evidence type="ECO:0000259" key="4">
    <source>
        <dbReference type="PROSITE" id="PS50043"/>
    </source>
</evidence>